<evidence type="ECO:0000313" key="2">
    <source>
        <dbReference type="EMBL" id="MFC0545900.1"/>
    </source>
</evidence>
<evidence type="ECO:0000259" key="1">
    <source>
        <dbReference type="Pfam" id="PF11706"/>
    </source>
</evidence>
<comment type="caution">
    <text evidence="2">The sequence shown here is derived from an EMBL/GenBank/DDBJ whole genome shotgun (WGS) entry which is preliminary data.</text>
</comment>
<dbReference type="PANTHER" id="PTHR35525:SF3">
    <property type="entry name" value="BLL6575 PROTEIN"/>
    <property type="match status" value="1"/>
</dbReference>
<dbReference type="SUPFAM" id="SSF160904">
    <property type="entry name" value="Jann2411-like"/>
    <property type="match status" value="1"/>
</dbReference>
<dbReference type="Pfam" id="PF11706">
    <property type="entry name" value="zf-CGNR"/>
    <property type="match status" value="1"/>
</dbReference>
<dbReference type="Pfam" id="PF07336">
    <property type="entry name" value="ABATE"/>
    <property type="match status" value="1"/>
</dbReference>
<organism evidence="2 3">
    <name type="scientific">Kutzneria chonburiensis</name>
    <dbReference type="NCBI Taxonomy" id="1483604"/>
    <lineage>
        <taxon>Bacteria</taxon>
        <taxon>Bacillati</taxon>
        <taxon>Actinomycetota</taxon>
        <taxon>Actinomycetes</taxon>
        <taxon>Pseudonocardiales</taxon>
        <taxon>Pseudonocardiaceae</taxon>
        <taxon>Kutzneria</taxon>
    </lineage>
</organism>
<name>A0ABV6N000_9PSEU</name>
<reference evidence="2 3" key="1">
    <citation type="submission" date="2024-09" db="EMBL/GenBank/DDBJ databases">
        <authorList>
            <person name="Sun Q."/>
            <person name="Mori K."/>
        </authorList>
    </citation>
    <scope>NUCLEOTIDE SEQUENCE [LARGE SCALE GENOMIC DNA]</scope>
    <source>
        <strain evidence="2 3">TBRC 1432</strain>
    </source>
</reference>
<protein>
    <submittedName>
        <fullName evidence="2">CGNR zinc finger domain-containing protein</fullName>
    </submittedName>
</protein>
<dbReference type="InterPro" id="IPR021005">
    <property type="entry name" value="Znf_CGNR"/>
</dbReference>
<dbReference type="Proteomes" id="UP001589810">
    <property type="component" value="Unassembled WGS sequence"/>
</dbReference>
<accession>A0ABV6N000</accession>
<dbReference type="EMBL" id="JBHLUD010000010">
    <property type="protein sequence ID" value="MFC0545900.1"/>
    <property type="molecule type" value="Genomic_DNA"/>
</dbReference>
<sequence>MTTFPLVGEPLAVDLANTAVRLRGREVDLIADDEGLAAWLELHPGIGKVDGDEVRALRDDIREVFRAAIETRSAAHEAVQNINRAAFRCQTTLTSTPDGPVVEWGGGGLSVIARSAVEVVAAAHVRGCANHDCVLVFAQGDERRRFCDTKTCANRARQARHRERQHVQA</sequence>
<dbReference type="RefSeq" id="WP_273943563.1">
    <property type="nucleotide sequence ID" value="NZ_CP097263.1"/>
</dbReference>
<keyword evidence="3" id="KW-1185">Reference proteome</keyword>
<dbReference type="InterPro" id="IPR023286">
    <property type="entry name" value="ABATE_dom_sf"/>
</dbReference>
<dbReference type="PANTHER" id="PTHR35525">
    <property type="entry name" value="BLL6575 PROTEIN"/>
    <property type="match status" value="1"/>
</dbReference>
<proteinExistence type="predicted"/>
<feature type="domain" description="Zinc finger CGNR" evidence="1">
    <location>
        <begin position="125"/>
        <end position="165"/>
    </location>
</feature>
<gene>
    <name evidence="2" type="ORF">ACFFH7_30595</name>
</gene>
<evidence type="ECO:0000313" key="3">
    <source>
        <dbReference type="Proteomes" id="UP001589810"/>
    </source>
</evidence>
<dbReference type="InterPro" id="IPR010852">
    <property type="entry name" value="ABATE"/>
</dbReference>
<dbReference type="Gene3D" id="1.10.3300.10">
    <property type="entry name" value="Jann2411-like domain"/>
    <property type="match status" value="1"/>
</dbReference>